<dbReference type="HOGENOM" id="CLU_015355_3_3_5"/>
<feature type="transmembrane region" description="Helical" evidence="6">
    <location>
        <begin position="195"/>
        <end position="220"/>
    </location>
</feature>
<feature type="transmembrane region" description="Helical" evidence="6">
    <location>
        <begin position="400"/>
        <end position="417"/>
    </location>
</feature>
<dbReference type="InterPro" id="IPR001204">
    <property type="entry name" value="Phos_transporter"/>
</dbReference>
<dbReference type="EMBL" id="CP006650">
    <property type="protein sequence ID" value="AGT07549.1"/>
    <property type="molecule type" value="Genomic_DNA"/>
</dbReference>
<dbReference type="AlphaFoldDB" id="S5XK60"/>
<protein>
    <recommendedName>
        <fullName evidence="6">Phosphate transporter</fullName>
    </recommendedName>
</protein>
<dbReference type="KEGG" id="pami:JCM7686_0440"/>
<dbReference type="OrthoDB" id="9779554at2"/>
<keyword evidence="5 6" id="KW-0472">Membrane</keyword>
<feature type="transmembrane region" description="Helical" evidence="6">
    <location>
        <begin position="59"/>
        <end position="78"/>
    </location>
</feature>
<evidence type="ECO:0000256" key="1">
    <source>
        <dbReference type="ARBA" id="ARBA00004141"/>
    </source>
</evidence>
<feature type="transmembrane region" description="Helical" evidence="6">
    <location>
        <begin position="338"/>
        <end position="357"/>
    </location>
</feature>
<proteinExistence type="inferred from homology"/>
<dbReference type="STRING" id="1367847.JCM7686_0440"/>
<dbReference type="eggNOG" id="COG0306">
    <property type="taxonomic scope" value="Bacteria"/>
</dbReference>
<feature type="transmembrane region" description="Helical" evidence="6">
    <location>
        <begin position="99"/>
        <end position="119"/>
    </location>
</feature>
<evidence type="ECO:0000256" key="5">
    <source>
        <dbReference type="ARBA" id="ARBA00023136"/>
    </source>
</evidence>
<dbReference type="GO" id="GO:0016020">
    <property type="term" value="C:membrane"/>
    <property type="evidence" value="ECO:0007669"/>
    <property type="project" value="UniProtKB-SubCell"/>
</dbReference>
<keyword evidence="8" id="KW-1185">Reference proteome</keyword>
<dbReference type="GO" id="GO:0005315">
    <property type="term" value="F:phosphate transmembrane transporter activity"/>
    <property type="evidence" value="ECO:0007669"/>
    <property type="project" value="InterPro"/>
</dbReference>
<sequence>MTKEKREFRVLDKDLGRVTYAEHASLVSVRPVIRLGAAALFIAVAAVITFGVFGNHPSLGLIVAGVAVAAYLALSIGANDVANSLGPAVGAGAIGMTSGLLLVGLMQILGAVLAGAPVTDRLADGIILPALGPDGNASAHIMLAALLAAATWISLATWANAPVSTTHSIVGAIMGAGITVYGWQSVHWSGMAMIAAGWIISPVVSGVLAALLLALFRAVIYDRADRLEAARLWLPGILAVMGLLFGLMITLPLRLDLPIALTISGAIALVAAGYARHSVARQIALHTGSRVALKVILGLPLAAAALMMGFAHGSNDASNIVAPLTAILANAEGPGAQAASWTPLLAGLGIAAGAVLFGRRLVHMVGSSITRLNPNRALCVSVATAITVLGASLAGLPVSTTHVAIGGVFGVGFYREWRDRRLAKLRAPLPLEESRRRNLVRRSHMRTVFGAWLITVPAAAALAAALAWVIG</sequence>
<organism evidence="7 8">
    <name type="scientific">Paracoccus aminophilus JCM 7686</name>
    <dbReference type="NCBI Taxonomy" id="1367847"/>
    <lineage>
        <taxon>Bacteria</taxon>
        <taxon>Pseudomonadati</taxon>
        <taxon>Pseudomonadota</taxon>
        <taxon>Alphaproteobacteria</taxon>
        <taxon>Rhodobacterales</taxon>
        <taxon>Paracoccaceae</taxon>
        <taxon>Paracoccus</taxon>
    </lineage>
</organism>
<feature type="transmembrane region" description="Helical" evidence="6">
    <location>
        <begin position="447"/>
        <end position="470"/>
    </location>
</feature>
<keyword evidence="3 6" id="KW-0812">Transmembrane</keyword>
<comment type="similarity">
    <text evidence="6">Belongs to the inorganic phosphate transporter (PiT) (TC 2.A.20) family.</text>
</comment>
<dbReference type="PANTHER" id="PTHR11101:SF80">
    <property type="entry name" value="PHOSPHATE TRANSPORTER"/>
    <property type="match status" value="1"/>
</dbReference>
<comment type="subcellular location">
    <subcellularLocation>
        <location evidence="1 6">Membrane</location>
        <topology evidence="1 6">Multi-pass membrane protein</topology>
    </subcellularLocation>
</comment>
<feature type="transmembrane region" description="Helical" evidence="6">
    <location>
        <begin position="166"/>
        <end position="183"/>
    </location>
</feature>
<dbReference type="GO" id="GO:0035435">
    <property type="term" value="P:phosphate ion transmembrane transport"/>
    <property type="evidence" value="ECO:0007669"/>
    <property type="project" value="TreeGrafter"/>
</dbReference>
<keyword evidence="2 6" id="KW-0813">Transport</keyword>
<evidence type="ECO:0000313" key="8">
    <source>
        <dbReference type="Proteomes" id="UP000015480"/>
    </source>
</evidence>
<dbReference type="Pfam" id="PF01384">
    <property type="entry name" value="PHO4"/>
    <property type="match status" value="1"/>
</dbReference>
<keyword evidence="6" id="KW-0592">Phosphate transport</keyword>
<gene>
    <name evidence="7" type="ORF">JCM7686_0440</name>
</gene>
<keyword evidence="4 6" id="KW-1133">Transmembrane helix</keyword>
<name>S5XK60_PARAH</name>
<feature type="transmembrane region" description="Helical" evidence="6">
    <location>
        <begin position="377"/>
        <end position="394"/>
    </location>
</feature>
<evidence type="ECO:0000256" key="6">
    <source>
        <dbReference type="RuleBase" id="RU363058"/>
    </source>
</evidence>
<feature type="transmembrane region" description="Helical" evidence="6">
    <location>
        <begin position="32"/>
        <end position="53"/>
    </location>
</feature>
<dbReference type="PANTHER" id="PTHR11101">
    <property type="entry name" value="PHOSPHATE TRANSPORTER"/>
    <property type="match status" value="1"/>
</dbReference>
<feature type="transmembrane region" description="Helical" evidence="6">
    <location>
        <begin position="259"/>
        <end position="279"/>
    </location>
</feature>
<dbReference type="PATRIC" id="fig|1367847.3.peg.384"/>
<feature type="transmembrane region" description="Helical" evidence="6">
    <location>
        <begin position="139"/>
        <end position="159"/>
    </location>
</feature>
<accession>S5XK60</accession>
<feature type="transmembrane region" description="Helical" evidence="6">
    <location>
        <begin position="232"/>
        <end position="253"/>
    </location>
</feature>
<dbReference type="RefSeq" id="WP_020949188.1">
    <property type="nucleotide sequence ID" value="NC_022041.1"/>
</dbReference>
<reference evidence="7 8" key="1">
    <citation type="journal article" date="2014" name="BMC Genomics">
        <title>Architecture and functions of a multipartite genome of the methylotrophic bacterium Paracoccus aminophilus JCM 7686, containing primary and secondary chromids.</title>
        <authorList>
            <person name="Dziewit L."/>
            <person name="Czarnecki J."/>
            <person name="Wibberg D."/>
            <person name="Radlinska M."/>
            <person name="Mrozek P."/>
            <person name="Szymczak M."/>
            <person name="Schluter A."/>
            <person name="Puhler A."/>
            <person name="Bartosik D."/>
        </authorList>
    </citation>
    <scope>NUCLEOTIDE SEQUENCE [LARGE SCALE GENOMIC DNA]</scope>
    <source>
        <strain evidence="7">JCM 7686</strain>
    </source>
</reference>
<evidence type="ECO:0000256" key="2">
    <source>
        <dbReference type="ARBA" id="ARBA00022448"/>
    </source>
</evidence>
<feature type="transmembrane region" description="Helical" evidence="6">
    <location>
        <begin position="291"/>
        <end position="311"/>
    </location>
</feature>
<evidence type="ECO:0000313" key="7">
    <source>
        <dbReference type="EMBL" id="AGT07549.1"/>
    </source>
</evidence>
<evidence type="ECO:0000256" key="4">
    <source>
        <dbReference type="ARBA" id="ARBA00022989"/>
    </source>
</evidence>
<dbReference type="Proteomes" id="UP000015480">
    <property type="component" value="Chromosome"/>
</dbReference>
<evidence type="ECO:0000256" key="3">
    <source>
        <dbReference type="ARBA" id="ARBA00022692"/>
    </source>
</evidence>